<proteinExistence type="predicted"/>
<comment type="caution">
    <text evidence="1">The sequence shown here is derived from an EMBL/GenBank/DDBJ whole genome shotgun (WGS) entry which is preliminary data.</text>
</comment>
<organism evidence="1 2">
    <name type="scientific">Brachionus plicatilis</name>
    <name type="common">Marine rotifer</name>
    <name type="synonym">Brachionus muelleri</name>
    <dbReference type="NCBI Taxonomy" id="10195"/>
    <lineage>
        <taxon>Eukaryota</taxon>
        <taxon>Metazoa</taxon>
        <taxon>Spiralia</taxon>
        <taxon>Gnathifera</taxon>
        <taxon>Rotifera</taxon>
        <taxon>Eurotatoria</taxon>
        <taxon>Monogononta</taxon>
        <taxon>Pseudotrocha</taxon>
        <taxon>Ploima</taxon>
        <taxon>Brachionidae</taxon>
        <taxon>Brachionus</taxon>
    </lineage>
</organism>
<evidence type="ECO:0000313" key="2">
    <source>
        <dbReference type="Proteomes" id="UP000276133"/>
    </source>
</evidence>
<keyword evidence="2" id="KW-1185">Reference proteome</keyword>
<dbReference type="Proteomes" id="UP000276133">
    <property type="component" value="Unassembled WGS sequence"/>
</dbReference>
<dbReference type="OrthoDB" id="443402at2759"/>
<accession>A0A3M7P4E0</accession>
<name>A0A3M7P4E0_BRAPC</name>
<gene>
    <name evidence="1" type="ORF">BpHYR1_017651</name>
</gene>
<protein>
    <submittedName>
        <fullName evidence="1">Uncharacterized protein</fullName>
    </submittedName>
</protein>
<evidence type="ECO:0000313" key="1">
    <source>
        <dbReference type="EMBL" id="RMZ93942.1"/>
    </source>
</evidence>
<sequence length="87" mass="10274">MSNSESNFLLNQLNQEQTSEFFPSDDLFIYNGLFENESQEDNKIELIPGSIDGLAEFENNHEQTCHLFHDIERQYYTTFTTESMWPI</sequence>
<dbReference type="EMBL" id="REGN01013420">
    <property type="protein sequence ID" value="RMZ93942.1"/>
    <property type="molecule type" value="Genomic_DNA"/>
</dbReference>
<reference evidence="1 2" key="1">
    <citation type="journal article" date="2018" name="Sci. Rep.">
        <title>Genomic signatures of local adaptation to the degree of environmental predictability in rotifers.</title>
        <authorList>
            <person name="Franch-Gras L."/>
            <person name="Hahn C."/>
            <person name="Garcia-Roger E.M."/>
            <person name="Carmona M.J."/>
            <person name="Serra M."/>
            <person name="Gomez A."/>
        </authorList>
    </citation>
    <scope>NUCLEOTIDE SEQUENCE [LARGE SCALE GENOMIC DNA]</scope>
    <source>
        <strain evidence="1">HYR1</strain>
    </source>
</reference>
<dbReference type="AlphaFoldDB" id="A0A3M7P4E0"/>